<feature type="domain" description="HTH LytTR-type" evidence="4">
    <location>
        <begin position="128"/>
        <end position="234"/>
    </location>
</feature>
<keyword evidence="6" id="KW-1185">Reference proteome</keyword>
<dbReference type="Gene3D" id="2.40.50.1020">
    <property type="entry name" value="LytTr DNA-binding domain"/>
    <property type="match status" value="1"/>
</dbReference>
<dbReference type="PROSITE" id="PS50930">
    <property type="entry name" value="HTH_LYTTR"/>
    <property type="match status" value="1"/>
</dbReference>
<organism evidence="5 6">
    <name type="scientific">Ancylobacter oerskovii</name>
    <dbReference type="NCBI Taxonomy" id="459519"/>
    <lineage>
        <taxon>Bacteria</taxon>
        <taxon>Pseudomonadati</taxon>
        <taxon>Pseudomonadota</taxon>
        <taxon>Alphaproteobacteria</taxon>
        <taxon>Hyphomicrobiales</taxon>
        <taxon>Xanthobacteraceae</taxon>
        <taxon>Ancylobacter</taxon>
    </lineage>
</organism>
<protein>
    <submittedName>
        <fullName evidence="5">LytR/AlgR family response regulator transcription factor</fullName>
    </submittedName>
</protein>
<dbReference type="InterPro" id="IPR039420">
    <property type="entry name" value="WalR-like"/>
</dbReference>
<evidence type="ECO:0000313" key="5">
    <source>
        <dbReference type="EMBL" id="MFD2143699.1"/>
    </source>
</evidence>
<dbReference type="Pfam" id="PF00072">
    <property type="entry name" value="Response_reg"/>
    <property type="match status" value="1"/>
</dbReference>
<dbReference type="Pfam" id="PF04397">
    <property type="entry name" value="LytTR"/>
    <property type="match status" value="1"/>
</dbReference>
<dbReference type="SMART" id="SM00448">
    <property type="entry name" value="REC"/>
    <property type="match status" value="1"/>
</dbReference>
<dbReference type="Proteomes" id="UP001597299">
    <property type="component" value="Unassembled WGS sequence"/>
</dbReference>
<evidence type="ECO:0000256" key="1">
    <source>
        <dbReference type="ARBA" id="ARBA00023125"/>
    </source>
</evidence>
<feature type="modified residue" description="4-aspartylphosphate" evidence="2">
    <location>
        <position position="54"/>
    </location>
</feature>
<feature type="domain" description="Response regulatory" evidence="3">
    <location>
        <begin position="3"/>
        <end position="114"/>
    </location>
</feature>
<reference evidence="6" key="1">
    <citation type="journal article" date="2019" name="Int. J. Syst. Evol. Microbiol.">
        <title>The Global Catalogue of Microorganisms (GCM) 10K type strain sequencing project: providing services to taxonomists for standard genome sequencing and annotation.</title>
        <authorList>
            <consortium name="The Broad Institute Genomics Platform"/>
            <consortium name="The Broad Institute Genome Sequencing Center for Infectious Disease"/>
            <person name="Wu L."/>
            <person name="Ma J."/>
        </authorList>
    </citation>
    <scope>NUCLEOTIDE SEQUENCE [LARGE SCALE GENOMIC DNA]</scope>
    <source>
        <strain evidence="6">CCM 7435</strain>
    </source>
</reference>
<evidence type="ECO:0000259" key="4">
    <source>
        <dbReference type="PROSITE" id="PS50930"/>
    </source>
</evidence>
<gene>
    <name evidence="5" type="ORF">ACFSNC_25240</name>
</gene>
<dbReference type="PANTHER" id="PTHR48111">
    <property type="entry name" value="REGULATOR OF RPOS"/>
    <property type="match status" value="1"/>
</dbReference>
<dbReference type="InterPro" id="IPR007492">
    <property type="entry name" value="LytTR_DNA-bd_dom"/>
</dbReference>
<sequence>MLRVVIADDEPLARRAMRRLLAVRPQIEIVGESESVAETLDLVGRLRPNLIFLDIRLNGGDGFDLLAELENAPKVVFVTAYAEYAVDAFGVQAVDYLLKPVQPDRLDTAIERVLHLLSRREEGAETRLELRSSGRVILAAPTEVAAVIAEGDFSRFILSGQPALLVLGSLGQFEAMLPVPPFIRLGRSIMVNIDRLQRVETRSRDNVRLMLRGVPDPISIGRVAAARLRQVMPTRRE</sequence>
<evidence type="ECO:0000313" key="6">
    <source>
        <dbReference type="Proteomes" id="UP001597299"/>
    </source>
</evidence>
<dbReference type="RefSeq" id="WP_213356614.1">
    <property type="nucleotide sequence ID" value="NZ_JAHBGB010000046.1"/>
</dbReference>
<comment type="caution">
    <text evidence="5">The sequence shown here is derived from an EMBL/GenBank/DDBJ whole genome shotgun (WGS) entry which is preliminary data.</text>
</comment>
<evidence type="ECO:0000259" key="3">
    <source>
        <dbReference type="PROSITE" id="PS50110"/>
    </source>
</evidence>
<keyword evidence="1" id="KW-0238">DNA-binding</keyword>
<proteinExistence type="predicted"/>
<dbReference type="SMART" id="SM00850">
    <property type="entry name" value="LytTR"/>
    <property type="match status" value="1"/>
</dbReference>
<dbReference type="PANTHER" id="PTHR48111:SF69">
    <property type="entry name" value="RESPONSE REGULATOR RECEIVER"/>
    <property type="match status" value="1"/>
</dbReference>
<dbReference type="InterPro" id="IPR001789">
    <property type="entry name" value="Sig_transdc_resp-reg_receiver"/>
</dbReference>
<dbReference type="SUPFAM" id="SSF52172">
    <property type="entry name" value="CheY-like"/>
    <property type="match status" value="1"/>
</dbReference>
<dbReference type="Gene3D" id="3.40.50.2300">
    <property type="match status" value="1"/>
</dbReference>
<accession>A0ABW4Z563</accession>
<dbReference type="EMBL" id="JBHUHD010000004">
    <property type="protein sequence ID" value="MFD2143699.1"/>
    <property type="molecule type" value="Genomic_DNA"/>
</dbReference>
<evidence type="ECO:0000256" key="2">
    <source>
        <dbReference type="PROSITE-ProRule" id="PRU00169"/>
    </source>
</evidence>
<keyword evidence="2" id="KW-0597">Phosphoprotein</keyword>
<name>A0ABW4Z563_9HYPH</name>
<dbReference type="PROSITE" id="PS50110">
    <property type="entry name" value="RESPONSE_REGULATORY"/>
    <property type="match status" value="1"/>
</dbReference>
<dbReference type="InterPro" id="IPR011006">
    <property type="entry name" value="CheY-like_superfamily"/>
</dbReference>